<dbReference type="EMBL" id="JACHXU010000019">
    <property type="protein sequence ID" value="MBB3208934.1"/>
    <property type="molecule type" value="Genomic_DNA"/>
</dbReference>
<keyword evidence="2" id="KW-1185">Reference proteome</keyword>
<dbReference type="AlphaFoldDB" id="A0A7W5E2C9"/>
<name>A0A7W5E2C9_9BACT</name>
<evidence type="ECO:0000313" key="1">
    <source>
        <dbReference type="EMBL" id="MBB3208934.1"/>
    </source>
</evidence>
<evidence type="ECO:0000313" key="2">
    <source>
        <dbReference type="Proteomes" id="UP000536179"/>
    </source>
</evidence>
<accession>A0A7W5E2C9</accession>
<sequence>MASPSFMSLPRLKPQEIPFDHPDSCFRFIAGPDKPLLATPAAIEMHTHETVLACYLVLRQLAQQHDGIDYLQVFEDDTKGEDLWFIEDGDGGAITGLLPSDY</sequence>
<dbReference type="RefSeq" id="WP_184307184.1">
    <property type="nucleotide sequence ID" value="NZ_JACHXU010000019.1"/>
</dbReference>
<comment type="caution">
    <text evidence="1">The sequence shown here is derived from an EMBL/GenBank/DDBJ whole genome shotgun (WGS) entry which is preliminary data.</text>
</comment>
<gene>
    <name evidence="1" type="ORF">FHS27_004768</name>
</gene>
<protein>
    <submittedName>
        <fullName evidence="1">Uncharacterized protein</fullName>
    </submittedName>
</protein>
<proteinExistence type="predicted"/>
<dbReference type="Proteomes" id="UP000536179">
    <property type="component" value="Unassembled WGS sequence"/>
</dbReference>
<organism evidence="1 2">
    <name type="scientific">Aporhodopirellula rubra</name>
    <dbReference type="NCBI Taxonomy" id="980271"/>
    <lineage>
        <taxon>Bacteria</taxon>
        <taxon>Pseudomonadati</taxon>
        <taxon>Planctomycetota</taxon>
        <taxon>Planctomycetia</taxon>
        <taxon>Pirellulales</taxon>
        <taxon>Pirellulaceae</taxon>
        <taxon>Aporhodopirellula</taxon>
    </lineage>
</organism>
<reference evidence="1 2" key="1">
    <citation type="submission" date="2020-08" db="EMBL/GenBank/DDBJ databases">
        <title>Genomic Encyclopedia of Type Strains, Phase III (KMG-III): the genomes of soil and plant-associated and newly described type strains.</title>
        <authorList>
            <person name="Whitman W."/>
        </authorList>
    </citation>
    <scope>NUCLEOTIDE SEQUENCE [LARGE SCALE GENOMIC DNA]</scope>
    <source>
        <strain evidence="1 2">CECT 8075</strain>
    </source>
</reference>